<evidence type="ECO:0000256" key="2">
    <source>
        <dbReference type="ARBA" id="ARBA00022630"/>
    </source>
</evidence>
<reference evidence="6" key="1">
    <citation type="submission" date="2022-11" db="UniProtKB">
        <authorList>
            <consortium name="WormBaseParasite"/>
        </authorList>
    </citation>
    <scope>IDENTIFICATION</scope>
</reference>
<dbReference type="Gene3D" id="3.20.20.70">
    <property type="entry name" value="Aldolase class I"/>
    <property type="match status" value="1"/>
</dbReference>
<dbReference type="GO" id="GO:0016491">
    <property type="term" value="F:oxidoreductase activity"/>
    <property type="evidence" value="ECO:0007669"/>
    <property type="project" value="InterPro"/>
</dbReference>
<dbReference type="Pfam" id="PF01070">
    <property type="entry name" value="FMN_dh"/>
    <property type="match status" value="1"/>
</dbReference>
<protein>
    <submittedName>
        <fullName evidence="6">FMN-dependent dehydrogenase domain-containing protein</fullName>
    </submittedName>
</protein>
<proteinExistence type="predicted"/>
<evidence type="ECO:0000256" key="3">
    <source>
        <dbReference type="ARBA" id="ARBA00022643"/>
    </source>
</evidence>
<dbReference type="InterPro" id="IPR013785">
    <property type="entry name" value="Aldolase_TIM"/>
</dbReference>
<sequence>MSRELVSGVIEQDDILPKELRFISNFEDEARKKLHPTSFSFITCGADDQITLNNNVWAFKKYTIHPRYFVNTYGVDVSTTLFDGRKIQSPIGIAPTCCHAIVHKNAELETVKG</sequence>
<dbReference type="OMA" id="CCHAIVH"/>
<evidence type="ECO:0000313" key="6">
    <source>
        <dbReference type="WBParaSite" id="nRc.2.0.1.t25568-RA"/>
    </source>
</evidence>
<organism evidence="5 6">
    <name type="scientific">Romanomermis culicivorax</name>
    <name type="common">Nematode worm</name>
    <dbReference type="NCBI Taxonomy" id="13658"/>
    <lineage>
        <taxon>Eukaryota</taxon>
        <taxon>Metazoa</taxon>
        <taxon>Ecdysozoa</taxon>
        <taxon>Nematoda</taxon>
        <taxon>Enoplea</taxon>
        <taxon>Dorylaimia</taxon>
        <taxon>Mermithida</taxon>
        <taxon>Mermithoidea</taxon>
        <taxon>Mermithidae</taxon>
        <taxon>Romanomermis</taxon>
    </lineage>
</organism>
<dbReference type="AlphaFoldDB" id="A0A915JHH5"/>
<keyword evidence="5" id="KW-1185">Reference proteome</keyword>
<evidence type="ECO:0000259" key="4">
    <source>
        <dbReference type="Pfam" id="PF01070"/>
    </source>
</evidence>
<comment type="cofactor">
    <cofactor evidence="1">
        <name>FMN</name>
        <dbReference type="ChEBI" id="CHEBI:58210"/>
    </cofactor>
</comment>
<dbReference type="InterPro" id="IPR000262">
    <property type="entry name" value="FMN-dep_DH"/>
</dbReference>
<dbReference type="PANTHER" id="PTHR10578:SF107">
    <property type="entry name" value="2-HYDROXYACID OXIDASE 1"/>
    <property type="match status" value="1"/>
</dbReference>
<dbReference type="SUPFAM" id="SSF51395">
    <property type="entry name" value="FMN-linked oxidoreductases"/>
    <property type="match status" value="1"/>
</dbReference>
<feature type="domain" description="FMN-dependent dehydrogenase" evidence="4">
    <location>
        <begin position="30"/>
        <end position="112"/>
    </location>
</feature>
<name>A0A915JHH5_ROMCU</name>
<dbReference type="Proteomes" id="UP000887565">
    <property type="component" value="Unplaced"/>
</dbReference>
<dbReference type="PANTHER" id="PTHR10578">
    <property type="entry name" value="S -2-HYDROXY-ACID OXIDASE-RELATED"/>
    <property type="match status" value="1"/>
</dbReference>
<dbReference type="WBParaSite" id="nRc.2.0.1.t25568-RA">
    <property type="protein sequence ID" value="nRc.2.0.1.t25568-RA"/>
    <property type="gene ID" value="nRc.2.0.1.g25568"/>
</dbReference>
<evidence type="ECO:0000313" key="5">
    <source>
        <dbReference type="Proteomes" id="UP000887565"/>
    </source>
</evidence>
<keyword evidence="3" id="KW-0288">FMN</keyword>
<keyword evidence="2" id="KW-0285">Flavoprotein</keyword>
<evidence type="ECO:0000256" key="1">
    <source>
        <dbReference type="ARBA" id="ARBA00001917"/>
    </source>
</evidence>
<accession>A0A915JHH5</accession>